<protein>
    <recommendedName>
        <fullName evidence="3">Lipocalin-like domain-containing protein</fullName>
    </recommendedName>
</protein>
<dbReference type="RefSeq" id="WP_235586438.1">
    <property type="nucleotide sequence ID" value="NZ_LKLU01000023.1"/>
</dbReference>
<proteinExistence type="predicted"/>
<comment type="caution">
    <text evidence="1">The sequence shown here is derived from an EMBL/GenBank/DDBJ whole genome shotgun (WGS) entry which is preliminary data.</text>
</comment>
<dbReference type="PATRIC" id="fig|1360.114.peg.2576"/>
<dbReference type="EMBL" id="LKLU01000023">
    <property type="protein sequence ID" value="KSU22681.1"/>
    <property type="molecule type" value="Genomic_DNA"/>
</dbReference>
<gene>
    <name evidence="1" type="ORF">M20_0439</name>
</gene>
<organism evidence="1 2">
    <name type="scientific">Lactococcus lactis subsp. lactis</name>
    <name type="common">Streptococcus lactis</name>
    <dbReference type="NCBI Taxonomy" id="1360"/>
    <lineage>
        <taxon>Bacteria</taxon>
        <taxon>Bacillati</taxon>
        <taxon>Bacillota</taxon>
        <taxon>Bacilli</taxon>
        <taxon>Lactobacillales</taxon>
        <taxon>Streptococcaceae</taxon>
        <taxon>Lactococcus</taxon>
    </lineage>
</organism>
<accession>A0A0V8EAM2</accession>
<sequence length="64" mass="7644">MTEKYSKLEGTWEIKATTFPMWLSGKRKHPRITYKLTNKKRVEFLDIVEYEVNGHTKKSEDLIV</sequence>
<reference evidence="2" key="1">
    <citation type="submission" date="2015-10" db="EMBL/GenBank/DDBJ databases">
        <title>Draft Genome Sequences of 11 Lactococcus lactis subspecies cremoris strains.</title>
        <authorList>
            <person name="Wels M."/>
            <person name="Backus L."/>
            <person name="Boekhorst J."/>
            <person name="Dijkstra A."/>
            <person name="Beerthuizen M."/>
            <person name="Kelly W."/>
            <person name="Siezen R."/>
            <person name="Bachmann H."/>
            <person name="Van Hijum S."/>
        </authorList>
    </citation>
    <scope>NUCLEOTIDE SEQUENCE [LARGE SCALE GENOMIC DNA]</scope>
    <source>
        <strain evidence="2">M20</strain>
    </source>
</reference>
<evidence type="ECO:0008006" key="3">
    <source>
        <dbReference type="Google" id="ProtNLM"/>
    </source>
</evidence>
<dbReference type="Proteomes" id="UP000053719">
    <property type="component" value="Unassembled WGS sequence"/>
</dbReference>
<evidence type="ECO:0000313" key="1">
    <source>
        <dbReference type="EMBL" id="KSU22681.1"/>
    </source>
</evidence>
<dbReference type="AlphaFoldDB" id="A0A0V8EAM2"/>
<evidence type="ECO:0000313" key="2">
    <source>
        <dbReference type="Proteomes" id="UP000053719"/>
    </source>
</evidence>
<name>A0A0V8EAM2_LACLL</name>